<evidence type="ECO:0000313" key="11">
    <source>
        <dbReference type="EMBL" id="KKO11838.1"/>
    </source>
</evidence>
<evidence type="ECO:0000256" key="3">
    <source>
        <dbReference type="ARBA" id="ARBA00022618"/>
    </source>
</evidence>
<organism evidence="11">
    <name type="scientific">marine sediment metagenome</name>
    <dbReference type="NCBI Taxonomy" id="412755"/>
    <lineage>
        <taxon>unclassified sequences</taxon>
        <taxon>metagenomes</taxon>
        <taxon>ecological metagenomes</taxon>
    </lineage>
</organism>
<keyword evidence="1" id="KW-1003">Cell membrane</keyword>
<accession>A0A0F9WH77</accession>
<dbReference type="InterPro" id="IPR007449">
    <property type="entry name" value="ZipA_FtsZ-bd_C"/>
</dbReference>
<keyword evidence="3" id="KW-0132">Cell division</keyword>
<dbReference type="GO" id="GO:0000917">
    <property type="term" value="P:division septum assembly"/>
    <property type="evidence" value="ECO:0007669"/>
    <property type="project" value="TreeGrafter"/>
</dbReference>
<evidence type="ECO:0000256" key="6">
    <source>
        <dbReference type="ARBA" id="ARBA00023136"/>
    </source>
</evidence>
<evidence type="ECO:0000256" key="2">
    <source>
        <dbReference type="ARBA" id="ARBA00022519"/>
    </source>
</evidence>
<feature type="compositionally biased region" description="Acidic residues" evidence="8">
    <location>
        <begin position="459"/>
        <end position="484"/>
    </location>
</feature>
<feature type="compositionally biased region" description="Acidic residues" evidence="8">
    <location>
        <begin position="211"/>
        <end position="221"/>
    </location>
</feature>
<evidence type="ECO:0000256" key="4">
    <source>
        <dbReference type="ARBA" id="ARBA00022692"/>
    </source>
</evidence>
<dbReference type="EMBL" id="LAZR01000002">
    <property type="protein sequence ID" value="KKO11838.1"/>
    <property type="molecule type" value="Genomic_DNA"/>
</dbReference>
<evidence type="ECO:0000256" key="9">
    <source>
        <dbReference type="SAM" id="Phobius"/>
    </source>
</evidence>
<feature type="region of interest" description="Disordered" evidence="8">
    <location>
        <begin position="165"/>
        <end position="324"/>
    </location>
</feature>
<dbReference type="SMART" id="SM00771">
    <property type="entry name" value="ZipA_C"/>
    <property type="match status" value="1"/>
</dbReference>
<evidence type="ECO:0000259" key="10">
    <source>
        <dbReference type="SMART" id="SM00771"/>
    </source>
</evidence>
<feature type="compositionally biased region" description="Acidic residues" evidence="8">
    <location>
        <begin position="633"/>
        <end position="645"/>
    </location>
</feature>
<evidence type="ECO:0000256" key="5">
    <source>
        <dbReference type="ARBA" id="ARBA00022989"/>
    </source>
</evidence>
<dbReference type="GO" id="GO:0032153">
    <property type="term" value="C:cell division site"/>
    <property type="evidence" value="ECO:0007669"/>
    <property type="project" value="TreeGrafter"/>
</dbReference>
<evidence type="ECO:0000256" key="1">
    <source>
        <dbReference type="ARBA" id="ARBA00022475"/>
    </source>
</evidence>
<feature type="compositionally biased region" description="Basic residues" evidence="8">
    <location>
        <begin position="564"/>
        <end position="578"/>
    </location>
</feature>
<dbReference type="Gene3D" id="3.30.1400.10">
    <property type="entry name" value="ZipA, C-terminal FtsZ-binding domain"/>
    <property type="match status" value="1"/>
</dbReference>
<feature type="compositionally biased region" description="Acidic residues" evidence="8">
    <location>
        <begin position="308"/>
        <end position="324"/>
    </location>
</feature>
<proteinExistence type="inferred from homology"/>
<protein>
    <recommendedName>
        <fullName evidence="10">ZipA C-terminal FtsZ-binding domain-containing protein</fullName>
    </recommendedName>
</protein>
<feature type="region of interest" description="Disordered" evidence="8">
    <location>
        <begin position="338"/>
        <end position="654"/>
    </location>
</feature>
<comment type="caution">
    <text evidence="11">The sequence shown here is derived from an EMBL/GenBank/DDBJ whole genome shotgun (WGS) entry which is preliminary data.</text>
</comment>
<feature type="domain" description="ZipA C-terminal FtsZ-binding" evidence="10">
    <location>
        <begin position="656"/>
        <end position="789"/>
    </location>
</feature>
<feature type="compositionally biased region" description="Basic and acidic residues" evidence="8">
    <location>
        <begin position="610"/>
        <end position="625"/>
    </location>
</feature>
<sequence length="803" mass="89341">MGLRELLILILILAIVVVVLRGLYVALRSRRGQIKIALEKNIPEYDLDELEMRELPNGGARQVERSFAEVLRQNSAHAAKANATATGKPSTLRRGAKGLKTNLSRTGTRTAAMSAAAQPRADEAVKSTAAPESAAARDAQSAPELDFAPADEPMLIDEGLDAEQGVTEQPRHEDQDDPADYEAALSEPQADAGDEEPLFDEEPLVNVGDGNFDEEMLSEPGEDTRPADDVTSDTPEIQEPVFSFVAERDDHEDIEAFDSDYADDDGDGDASDDEWADDDDDTDVFGEKIQRTVKDDTAGAAQRSVEVGADEDEDEEEAELDDVLDELLLSATPVEPLRPTVVHTEEFSEPALTWDAMSEPEPEPEPEIEPDYEPEPEIEPDYEPEPEIDPDYEPEPEVEPTPEPKPEFEPTPEPEPEFEPEPEYQADPLLDYAADDMEAEEQQQATQHPHHDSQSDPLPVEDDMPDFDNEYIADPEPQPEEDDSFTASRDDDMDVLFDDDDRERRIAALEEQQDSAPKRFMSWVGGAFGRTAGSSKVREQAQEEQAEAHQEEQAKAGKSDKADKKARKKLAKAEKKRAQRELEENQAAQREAVADDDSYDDFDDGILSVRETERPGAAERARAEQLRQSQLDLDGDNDEDLSVQEEEPRAQEPPEYSEVLVINVLARPGTELAGDDLLPVLMSNGLKFGEMSIFHRHTDKIGGRKNGPVMFSVANALNPGTFDLNRISEFATLGVCFFMTLPNVVNNMMAFEQMLATARKVQAALDAELKDDNRSVMTAQTVEHYRQRIRDFELQELKNAHAR</sequence>
<dbReference type="SUPFAM" id="SSF64383">
    <property type="entry name" value="Cell-division protein ZipA, C-terminal domain"/>
    <property type="match status" value="1"/>
</dbReference>
<dbReference type="PANTHER" id="PTHR38685">
    <property type="entry name" value="CELL DIVISION PROTEIN ZIPA"/>
    <property type="match status" value="1"/>
</dbReference>
<name>A0A0F9WH77_9ZZZZ</name>
<feature type="compositionally biased region" description="Acidic residues" evidence="8">
    <location>
        <begin position="252"/>
        <end position="284"/>
    </location>
</feature>
<feature type="compositionally biased region" description="Basic and acidic residues" evidence="8">
    <location>
        <begin position="285"/>
        <end position="297"/>
    </location>
</feature>
<dbReference type="Pfam" id="PF04354">
    <property type="entry name" value="ZipA_C"/>
    <property type="match status" value="1"/>
</dbReference>
<dbReference type="HAMAP" id="MF_00509">
    <property type="entry name" value="ZipA"/>
    <property type="match status" value="1"/>
</dbReference>
<feature type="compositionally biased region" description="Acidic residues" evidence="8">
    <location>
        <begin position="358"/>
        <end position="400"/>
    </location>
</feature>
<feature type="compositionally biased region" description="Acidic residues" evidence="8">
    <location>
        <begin position="410"/>
        <end position="424"/>
    </location>
</feature>
<feature type="compositionally biased region" description="Acidic residues" evidence="8">
    <location>
        <begin position="491"/>
        <end position="501"/>
    </location>
</feature>
<dbReference type="GO" id="GO:0005886">
    <property type="term" value="C:plasma membrane"/>
    <property type="evidence" value="ECO:0007669"/>
    <property type="project" value="TreeGrafter"/>
</dbReference>
<dbReference type="PANTHER" id="PTHR38685:SF1">
    <property type="entry name" value="CELL DIVISION PROTEIN ZIPA"/>
    <property type="match status" value="1"/>
</dbReference>
<feature type="transmembrane region" description="Helical" evidence="9">
    <location>
        <begin position="6"/>
        <end position="27"/>
    </location>
</feature>
<keyword evidence="2" id="KW-0997">Cell inner membrane</keyword>
<gene>
    <name evidence="11" type="ORF">LCGC14_0013420</name>
</gene>
<dbReference type="NCBIfam" id="TIGR02205">
    <property type="entry name" value="septum_zipA"/>
    <property type="match status" value="1"/>
</dbReference>
<feature type="compositionally biased region" description="Acidic residues" evidence="8">
    <location>
        <begin position="594"/>
        <end position="604"/>
    </location>
</feature>
<keyword evidence="5 9" id="KW-1133">Transmembrane helix</keyword>
<reference evidence="11" key="1">
    <citation type="journal article" date="2015" name="Nature">
        <title>Complex archaea that bridge the gap between prokaryotes and eukaryotes.</title>
        <authorList>
            <person name="Spang A."/>
            <person name="Saw J.H."/>
            <person name="Jorgensen S.L."/>
            <person name="Zaremba-Niedzwiedzka K."/>
            <person name="Martijn J."/>
            <person name="Lind A.E."/>
            <person name="van Eijk R."/>
            <person name="Schleper C."/>
            <person name="Guy L."/>
            <person name="Ettema T.J."/>
        </authorList>
    </citation>
    <scope>NUCLEOTIDE SEQUENCE</scope>
</reference>
<evidence type="ECO:0000256" key="7">
    <source>
        <dbReference type="ARBA" id="ARBA00023306"/>
    </source>
</evidence>
<keyword evidence="4 9" id="KW-0812">Transmembrane</keyword>
<feature type="compositionally biased region" description="Polar residues" evidence="8">
    <location>
        <begin position="101"/>
        <end position="111"/>
    </location>
</feature>
<dbReference type="AlphaFoldDB" id="A0A0F9WH77"/>
<keyword evidence="6 9" id="KW-0472">Membrane</keyword>
<feature type="compositionally biased region" description="Basic and acidic residues" evidence="8">
    <location>
        <begin position="536"/>
        <end position="563"/>
    </location>
</feature>
<feature type="region of interest" description="Disordered" evidence="8">
    <location>
        <begin position="78"/>
        <end position="143"/>
    </location>
</feature>
<keyword evidence="7" id="KW-0131">Cell cycle</keyword>
<evidence type="ECO:0000256" key="8">
    <source>
        <dbReference type="SAM" id="MobiDB-lite"/>
    </source>
</evidence>
<dbReference type="InterPro" id="IPR011919">
    <property type="entry name" value="Cell_div_ZipA"/>
</dbReference>
<feature type="compositionally biased region" description="Acidic residues" evidence="8">
    <location>
        <begin position="192"/>
        <end position="203"/>
    </location>
</feature>
<dbReference type="InterPro" id="IPR036765">
    <property type="entry name" value="ZipA_FtsZ-bd_C_sf"/>
</dbReference>